<keyword evidence="2" id="KW-0805">Transcription regulation</keyword>
<dbReference type="PRINTS" id="PR00039">
    <property type="entry name" value="HTHLYSR"/>
</dbReference>
<protein>
    <submittedName>
        <fullName evidence="6">LysR substrate-binding domain-containing protein</fullName>
    </submittedName>
</protein>
<keyword evidence="4" id="KW-0804">Transcription</keyword>
<evidence type="ECO:0000256" key="1">
    <source>
        <dbReference type="ARBA" id="ARBA00009437"/>
    </source>
</evidence>
<reference evidence="6 7" key="1">
    <citation type="submission" date="2023-10" db="EMBL/GenBank/DDBJ databases">
        <title>Niallia locisalis sp.nov. isolated from a salt pond sample.</title>
        <authorList>
            <person name="Li X.-J."/>
            <person name="Dong L."/>
        </authorList>
    </citation>
    <scope>NUCLEOTIDE SEQUENCE [LARGE SCALE GENOMIC DNA]</scope>
    <source>
        <strain evidence="6 7">DSM 29761</strain>
    </source>
</reference>
<evidence type="ECO:0000256" key="2">
    <source>
        <dbReference type="ARBA" id="ARBA00023015"/>
    </source>
</evidence>
<evidence type="ECO:0000313" key="6">
    <source>
        <dbReference type="EMBL" id="WVX79356.1"/>
    </source>
</evidence>
<dbReference type="PANTHER" id="PTHR30419:SF28">
    <property type="entry name" value="HTH-TYPE TRANSCRIPTIONAL REGULATOR BSDA"/>
    <property type="match status" value="1"/>
</dbReference>
<dbReference type="Proteomes" id="UP001357223">
    <property type="component" value="Chromosome"/>
</dbReference>
<dbReference type="SUPFAM" id="SSF46785">
    <property type="entry name" value="Winged helix' DNA-binding domain"/>
    <property type="match status" value="1"/>
</dbReference>
<dbReference type="Pfam" id="PF00126">
    <property type="entry name" value="HTH_1"/>
    <property type="match status" value="1"/>
</dbReference>
<evidence type="ECO:0000256" key="4">
    <source>
        <dbReference type="ARBA" id="ARBA00023163"/>
    </source>
</evidence>
<dbReference type="PROSITE" id="PS50931">
    <property type="entry name" value="HTH_LYSR"/>
    <property type="match status" value="1"/>
</dbReference>
<dbReference type="InterPro" id="IPR036390">
    <property type="entry name" value="WH_DNA-bd_sf"/>
</dbReference>
<dbReference type="InterPro" id="IPR036388">
    <property type="entry name" value="WH-like_DNA-bd_sf"/>
</dbReference>
<keyword evidence="7" id="KW-1185">Reference proteome</keyword>
<organism evidence="6 7">
    <name type="scientific">Niallia oryzisoli</name>
    <dbReference type="NCBI Taxonomy" id="1737571"/>
    <lineage>
        <taxon>Bacteria</taxon>
        <taxon>Bacillati</taxon>
        <taxon>Bacillota</taxon>
        <taxon>Bacilli</taxon>
        <taxon>Bacillales</taxon>
        <taxon>Bacillaceae</taxon>
        <taxon>Niallia</taxon>
    </lineage>
</organism>
<dbReference type="InterPro" id="IPR000847">
    <property type="entry name" value="LysR_HTH_N"/>
</dbReference>
<feature type="domain" description="HTH lysR-type" evidence="5">
    <location>
        <begin position="1"/>
        <end position="58"/>
    </location>
</feature>
<dbReference type="EMBL" id="CP137640">
    <property type="protein sequence ID" value="WVX79356.1"/>
    <property type="molecule type" value="Genomic_DNA"/>
</dbReference>
<dbReference type="Pfam" id="PF03466">
    <property type="entry name" value="LysR_substrate"/>
    <property type="match status" value="1"/>
</dbReference>
<sequence>MELLHLKYFQTAAKYEHMTRAAAELNISQPALSKTIGRLEDELGAPLFHRQGKQIYLNEFGKAFLERVKRIFLELNEGALQVQDMNSPDKGIISIAMTLPHIMPKFFGDFLKDHPQVKIKHKQASISEMKYQLENAELDICISTSPIIGENIEWVPLREEEIFLSVPPTHRLANRETIDLREVSDERFINLSQGYGFRDITDKFCKEAGFTPNVAIEVEESWTIQPLVELGHGISFIPNLSVLRDSAPNTVRIKISHPDCKRTIGIAWNPNHYLSKAALEFREFSIEFFKHRVNEYIKQ</sequence>
<comment type="similarity">
    <text evidence="1">Belongs to the LysR transcriptional regulatory family.</text>
</comment>
<gene>
    <name evidence="6" type="ORF">R4Z09_18845</name>
</gene>
<evidence type="ECO:0000259" key="5">
    <source>
        <dbReference type="PROSITE" id="PS50931"/>
    </source>
</evidence>
<dbReference type="SUPFAM" id="SSF53850">
    <property type="entry name" value="Periplasmic binding protein-like II"/>
    <property type="match status" value="1"/>
</dbReference>
<dbReference type="Gene3D" id="3.40.190.290">
    <property type="match status" value="1"/>
</dbReference>
<proteinExistence type="inferred from homology"/>
<keyword evidence="3" id="KW-0238">DNA-binding</keyword>
<dbReference type="InterPro" id="IPR050950">
    <property type="entry name" value="HTH-type_LysR_regulators"/>
</dbReference>
<dbReference type="Gene3D" id="1.10.10.10">
    <property type="entry name" value="Winged helix-like DNA-binding domain superfamily/Winged helix DNA-binding domain"/>
    <property type="match status" value="1"/>
</dbReference>
<dbReference type="PANTHER" id="PTHR30419">
    <property type="entry name" value="HTH-TYPE TRANSCRIPTIONAL REGULATOR YBHD"/>
    <property type="match status" value="1"/>
</dbReference>
<name>A0ABZ2CAS1_9BACI</name>
<dbReference type="RefSeq" id="WP_338448290.1">
    <property type="nucleotide sequence ID" value="NZ_CP137640.1"/>
</dbReference>
<evidence type="ECO:0000256" key="3">
    <source>
        <dbReference type="ARBA" id="ARBA00023125"/>
    </source>
</evidence>
<accession>A0ABZ2CAS1</accession>
<evidence type="ECO:0000313" key="7">
    <source>
        <dbReference type="Proteomes" id="UP001357223"/>
    </source>
</evidence>
<dbReference type="InterPro" id="IPR005119">
    <property type="entry name" value="LysR_subst-bd"/>
</dbReference>